<accession>A0ABS4PZ72</accession>
<dbReference type="SUPFAM" id="SSF52242">
    <property type="entry name" value="Cobalamin (vitamin B12)-binding domain"/>
    <property type="match status" value="1"/>
</dbReference>
<evidence type="ECO:0000313" key="3">
    <source>
        <dbReference type="Proteomes" id="UP000741013"/>
    </source>
</evidence>
<dbReference type="Gene3D" id="3.40.50.280">
    <property type="entry name" value="Cobalamin-binding domain"/>
    <property type="match status" value="1"/>
</dbReference>
<organism evidence="2 3">
    <name type="scientific">Amycolatopsis magusensis</name>
    <dbReference type="NCBI Taxonomy" id="882444"/>
    <lineage>
        <taxon>Bacteria</taxon>
        <taxon>Bacillati</taxon>
        <taxon>Actinomycetota</taxon>
        <taxon>Actinomycetes</taxon>
        <taxon>Pseudonocardiales</taxon>
        <taxon>Pseudonocardiaceae</taxon>
        <taxon>Amycolatopsis</taxon>
    </lineage>
</organism>
<sequence>MPQPPLPVPSALHVLVTSVQSDAHTWNLMFLQLTVEELGHRVTNLGPCVPEALLAAECVRLRPDLVVVSSVNGHGFADGLRLIAGLRSRAELAGLPVVIGGKLGVNGEEGAQERGAALVEAGFDAVFGEETVHLAGTGALPAADGSRLFRSYLAALPAGLPC</sequence>
<name>A0ABS4PZ72_9PSEU</name>
<evidence type="ECO:0000259" key="1">
    <source>
        <dbReference type="PROSITE" id="PS51332"/>
    </source>
</evidence>
<dbReference type="Pfam" id="PF02310">
    <property type="entry name" value="B12-binding"/>
    <property type="match status" value="1"/>
</dbReference>
<dbReference type="InterPro" id="IPR006158">
    <property type="entry name" value="Cobalamin-bd"/>
</dbReference>
<feature type="domain" description="B12-binding" evidence="1">
    <location>
        <begin position="11"/>
        <end position="147"/>
    </location>
</feature>
<reference evidence="2 3" key="1">
    <citation type="submission" date="2021-03" db="EMBL/GenBank/DDBJ databases">
        <title>Sequencing the genomes of 1000 actinobacteria strains.</title>
        <authorList>
            <person name="Klenk H.-P."/>
        </authorList>
    </citation>
    <scope>NUCLEOTIDE SEQUENCE [LARGE SCALE GENOMIC DNA]</scope>
    <source>
        <strain evidence="2 3">DSM 45510</strain>
    </source>
</reference>
<dbReference type="PROSITE" id="PS51332">
    <property type="entry name" value="B12_BINDING"/>
    <property type="match status" value="1"/>
</dbReference>
<keyword evidence="3" id="KW-1185">Reference proteome</keyword>
<gene>
    <name evidence="2" type="ORF">JOM49_005731</name>
</gene>
<dbReference type="EMBL" id="JAGGMS010000001">
    <property type="protein sequence ID" value="MBP2184205.1"/>
    <property type="molecule type" value="Genomic_DNA"/>
</dbReference>
<protein>
    <submittedName>
        <fullName evidence="2">Methylmalonyl-CoA mutase cobalamin-binding subunit</fullName>
    </submittedName>
</protein>
<proteinExistence type="predicted"/>
<evidence type="ECO:0000313" key="2">
    <source>
        <dbReference type="EMBL" id="MBP2184205.1"/>
    </source>
</evidence>
<dbReference type="InterPro" id="IPR036724">
    <property type="entry name" value="Cobalamin-bd_sf"/>
</dbReference>
<comment type="caution">
    <text evidence="2">The sequence shown here is derived from an EMBL/GenBank/DDBJ whole genome shotgun (WGS) entry which is preliminary data.</text>
</comment>
<dbReference type="RefSeq" id="WP_209667256.1">
    <property type="nucleotide sequence ID" value="NZ_JAGGMS010000001.1"/>
</dbReference>
<dbReference type="Proteomes" id="UP000741013">
    <property type="component" value="Unassembled WGS sequence"/>
</dbReference>